<sequence>MSKITEIENAIIQLGPGEFQKFCDTFLSQKHYGKITGLGMKSGTLKTTIGNPDTYFRKENGKYICVAYTAQQSDIFKKLKEDIEKCLDPEKTKLPIEEIDEIICCHTSSNLLAGDDHKLHKLCEEKNIKLTIFGVDEIAQQIYRYYPMIAKDFFGISADTNQIMYINEFVSLYDSNEMAAPLDTIFHGRKEELSNLIEAIRENSVVIVHGSAGTGKTRIALEAIRRFSSEDEYRLLCVKNNNQPIYEDLIAKIDQPGSYLLFVDDANELSGLAQIIQYITRDKDEYSVKVVLTVRDYAKEPVFLIANKYTVPKMFSLLQFSDNDIKEFLNINMGITNDLYVDQIIKIAEGNPRIAYMTGKIAKDTQSLSAVNDASQVYEQYYSNVVGLKLGKDRELCLTAGILALVNAVFLDRMEYLENLLELSIISEQRFKDCIYRLSQMEVVEIHKDQVAAISDQCLSNYMLYFVFFKEKLLPFSEVLYVGYKYFKQGVIRSIKTLFNIFSEESLCEYIADEVKKVWNRYEKEKEQCFDDFVLTFHTFRPEQAFLIAAEKIQKIQKCDYTDEVIDFKKSETLSDDNIVGLLSGYSYSSHIETAVELLIEYVSKSVKTAIAGFNFLKNAYGIDQNSYRYQFYNEKAICNVLLKYADNNIFVLSFILETMKEYLKFEFSPAEMGRGNTFRFYHLKIDDTEGVKEYRELCWKIITNLSVYEELKTKIEDFLKYYAVSVRKADESQVVVDDKKHIDLIMNSLRINKVRKALILRDLYYGWSRQNIEYMRDEDVFASREWKLLTILDDDFIYSEMEYEDFQNQREINIQKFASEISIEEIPGLIKMAVCIADEAQFEHSKDKCYTIAHSLGEIAKEFCNDSEKTKMMINAVMENSETLEIYPGVMMTSLFKTMSAKELFDLINAKDYIYKNKWKFYYFELIPEEMVDEYIFNELITYLKDDSDKDIKSSSWRKLRFLDKFVIFDKDIYITASKIIFAKREYSRFIVEMYFTLLFDEHWYTPKEVLEIYNDNLKLLRDIYFFMLCNDNMVDLKGTFLLYFLHIEKEWIDDFANHVADNINSERDHDNYRYMALWRADEYLEYYDCIFKKLANSETYISEWRLTNLFKSILFYGNKDELIKNRQEAWIMHIIEENAMSDSVIIIFEALSEADIVLRKKALLLFLSINDDYELFKKIPLDPSHWEGNAGEIVFQLTKRIDFLESLISELKGVKYLRHVKRIRDRIEMWKSTIKEEELRAICRKLYQ</sequence>
<dbReference type="InterPro" id="IPR057574">
    <property type="entry name" value="nSTAND_NTPase5_dom"/>
</dbReference>
<name>A0A6L6L315_9FIRM</name>
<dbReference type="Gene3D" id="3.40.50.300">
    <property type="entry name" value="P-loop containing nucleotide triphosphate hydrolases"/>
    <property type="match status" value="1"/>
</dbReference>
<dbReference type="RefSeq" id="WP_118411984.1">
    <property type="nucleotide sequence ID" value="NZ_JAQEFF010000004.1"/>
</dbReference>
<protein>
    <submittedName>
        <fullName evidence="2">DUF2075 domain-containing protein</fullName>
    </submittedName>
</protein>
<feature type="domain" description="Novel STAND NTPase 5" evidence="1">
    <location>
        <begin position="198"/>
        <end position="296"/>
    </location>
</feature>
<dbReference type="InterPro" id="IPR027417">
    <property type="entry name" value="P-loop_NTPase"/>
</dbReference>
<dbReference type="Proteomes" id="UP000478483">
    <property type="component" value="Unassembled WGS sequence"/>
</dbReference>
<gene>
    <name evidence="2" type="ORF">GMD50_00065</name>
</gene>
<proteinExistence type="predicted"/>
<dbReference type="Pfam" id="PF25199">
    <property type="entry name" value="nSTAND_NTPase5"/>
    <property type="match status" value="1"/>
</dbReference>
<dbReference type="SUPFAM" id="SSF52540">
    <property type="entry name" value="P-loop containing nucleoside triphosphate hydrolases"/>
    <property type="match status" value="1"/>
</dbReference>
<dbReference type="EMBL" id="WNAJ01000001">
    <property type="protein sequence ID" value="MTR83469.1"/>
    <property type="molecule type" value="Genomic_DNA"/>
</dbReference>
<dbReference type="AlphaFoldDB" id="A0A6L6L315"/>
<evidence type="ECO:0000313" key="2">
    <source>
        <dbReference type="EMBL" id="MTR83469.1"/>
    </source>
</evidence>
<organism evidence="2 3">
    <name type="scientific">Roseburia intestinalis</name>
    <dbReference type="NCBI Taxonomy" id="166486"/>
    <lineage>
        <taxon>Bacteria</taxon>
        <taxon>Bacillati</taxon>
        <taxon>Bacillota</taxon>
        <taxon>Clostridia</taxon>
        <taxon>Lachnospirales</taxon>
        <taxon>Lachnospiraceae</taxon>
        <taxon>Roseburia</taxon>
    </lineage>
</organism>
<reference evidence="2 3" key="1">
    <citation type="journal article" date="2019" name="Nat. Med.">
        <title>A library of human gut bacterial isolates paired with longitudinal multiomics data enables mechanistic microbiome research.</title>
        <authorList>
            <person name="Poyet M."/>
            <person name="Groussin M."/>
            <person name="Gibbons S.M."/>
            <person name="Avila-Pacheco J."/>
            <person name="Jiang X."/>
            <person name="Kearney S.M."/>
            <person name="Perrotta A.R."/>
            <person name="Berdy B."/>
            <person name="Zhao S."/>
            <person name="Lieberman T.D."/>
            <person name="Swanson P.K."/>
            <person name="Smith M."/>
            <person name="Roesemann S."/>
            <person name="Alexander J.E."/>
            <person name="Rich S.A."/>
            <person name="Livny J."/>
            <person name="Vlamakis H."/>
            <person name="Clish C."/>
            <person name="Bullock K."/>
            <person name="Deik A."/>
            <person name="Scott J."/>
            <person name="Pierce K.A."/>
            <person name="Xavier R.J."/>
            <person name="Alm E.J."/>
        </authorList>
    </citation>
    <scope>NUCLEOTIDE SEQUENCE [LARGE SCALE GENOMIC DNA]</scope>
    <source>
        <strain evidence="2 3">BIOML-A1</strain>
    </source>
</reference>
<evidence type="ECO:0000313" key="3">
    <source>
        <dbReference type="Proteomes" id="UP000478483"/>
    </source>
</evidence>
<evidence type="ECO:0000259" key="1">
    <source>
        <dbReference type="Pfam" id="PF25199"/>
    </source>
</evidence>
<comment type="caution">
    <text evidence="2">The sequence shown here is derived from an EMBL/GenBank/DDBJ whole genome shotgun (WGS) entry which is preliminary data.</text>
</comment>
<accession>A0A6L6L315</accession>